<dbReference type="GO" id="GO:0006637">
    <property type="term" value="P:acyl-CoA metabolic process"/>
    <property type="evidence" value="ECO:0007669"/>
    <property type="project" value="TreeGrafter"/>
</dbReference>
<dbReference type="RefSeq" id="XP_002501004.1">
    <property type="nucleotide sequence ID" value="XM_002500958.1"/>
</dbReference>
<evidence type="ECO:0000256" key="2">
    <source>
        <dbReference type="ARBA" id="ARBA00022737"/>
    </source>
</evidence>
<name>C1E219_MICCC</name>
<dbReference type="STRING" id="296587.C1E219"/>
<protein>
    <recommendedName>
        <fullName evidence="5">HotDog ACOT-type domain-containing protein</fullName>
    </recommendedName>
</protein>
<comment type="similarity">
    <text evidence="1">Belongs to the acyl coenzyme A hydrolase family.</text>
</comment>
<evidence type="ECO:0000256" key="4">
    <source>
        <dbReference type="ARBA" id="ARBA00022946"/>
    </source>
</evidence>
<accession>C1E219</accession>
<dbReference type="OMA" id="DPIMHVE"/>
<dbReference type="InParanoid" id="C1E219"/>
<proteinExistence type="inferred from homology"/>
<dbReference type="PROSITE" id="PS51770">
    <property type="entry name" value="HOTDOG_ACOT"/>
    <property type="match status" value="2"/>
</dbReference>
<dbReference type="Gene3D" id="3.10.129.10">
    <property type="entry name" value="Hotdog Thioesterase"/>
    <property type="match status" value="2"/>
</dbReference>
<evidence type="ECO:0000313" key="6">
    <source>
        <dbReference type="EMBL" id="ACO62262.1"/>
    </source>
</evidence>
<dbReference type="InterPro" id="IPR029069">
    <property type="entry name" value="HotDog_dom_sf"/>
</dbReference>
<feature type="domain" description="HotDog ACOT-type" evidence="5">
    <location>
        <begin position="225"/>
        <end position="342"/>
    </location>
</feature>
<dbReference type="CDD" id="cd03442">
    <property type="entry name" value="BFIT_BACH"/>
    <property type="match status" value="1"/>
</dbReference>
<evidence type="ECO:0000256" key="1">
    <source>
        <dbReference type="ARBA" id="ARBA00010458"/>
    </source>
</evidence>
<dbReference type="EMBL" id="CP001324">
    <property type="protein sequence ID" value="ACO62262.1"/>
    <property type="molecule type" value="Genomic_DNA"/>
</dbReference>
<dbReference type="AlphaFoldDB" id="C1E219"/>
<dbReference type="Pfam" id="PF03061">
    <property type="entry name" value="4HBT"/>
    <property type="match status" value="2"/>
</dbReference>
<keyword evidence="4" id="KW-0809">Transit peptide</keyword>
<dbReference type="eggNOG" id="KOG2763">
    <property type="taxonomic scope" value="Eukaryota"/>
</dbReference>
<keyword evidence="3" id="KW-0378">Hydrolase</keyword>
<sequence length="381" mass="42548">MLAQEKLVPKPPIRTTVGYNFEHDNDLREAYRNPWNEVRIGRVLEDLDSLAGNIAFAHCDDADVATRPQLLVTASVDRVRLLRPLRLKEDMTLTGAVAWVGTSSIVIRMEAWPADHPDAPTDPDPGPSLTADFTFVARDSVTNKGAPVNPLVPETDEQRDLFERTARRVEAKRARMRSERTNGADGALSPELAESKRLFVEDVTRAARALRELPALAPAQDVAMDATRTENMFVAQPQQRNLSGRIFGGFLLRRAFELAFATTYVFGGAKPKFHSVADMNFLRPVEVGDLMRIRARVLHATRTSCGRPSVDVEVEALVTKPESLRSEVSNTFMFKFDVGDANEGRVVRRVLPSSREEAAHVWEKCVRPDVQARLEEQTPLI</sequence>
<dbReference type="GO" id="GO:0047617">
    <property type="term" value="F:fatty acyl-CoA hydrolase activity"/>
    <property type="evidence" value="ECO:0007669"/>
    <property type="project" value="TreeGrafter"/>
</dbReference>
<dbReference type="SUPFAM" id="SSF54637">
    <property type="entry name" value="Thioesterase/thiol ester dehydrase-isomerase"/>
    <property type="match status" value="2"/>
</dbReference>
<dbReference type="GeneID" id="8242193"/>
<reference evidence="6 7" key="1">
    <citation type="journal article" date="2009" name="Science">
        <title>Green evolution and dynamic adaptations revealed by genomes of the marine picoeukaryotes Micromonas.</title>
        <authorList>
            <person name="Worden A.Z."/>
            <person name="Lee J.H."/>
            <person name="Mock T."/>
            <person name="Rouze P."/>
            <person name="Simmons M.P."/>
            <person name="Aerts A.L."/>
            <person name="Allen A.E."/>
            <person name="Cuvelier M.L."/>
            <person name="Derelle E."/>
            <person name="Everett M.V."/>
            <person name="Foulon E."/>
            <person name="Grimwood J."/>
            <person name="Gundlach H."/>
            <person name="Henrissat B."/>
            <person name="Napoli C."/>
            <person name="McDonald S.M."/>
            <person name="Parker M.S."/>
            <person name="Rombauts S."/>
            <person name="Salamov A."/>
            <person name="Von Dassow P."/>
            <person name="Badger J.H."/>
            <person name="Coutinho P.M."/>
            <person name="Demir E."/>
            <person name="Dubchak I."/>
            <person name="Gentemann C."/>
            <person name="Eikrem W."/>
            <person name="Gready J.E."/>
            <person name="John U."/>
            <person name="Lanier W."/>
            <person name="Lindquist E.A."/>
            <person name="Lucas S."/>
            <person name="Mayer K.F."/>
            <person name="Moreau H."/>
            <person name="Not F."/>
            <person name="Otillar R."/>
            <person name="Panaud O."/>
            <person name="Pangilinan J."/>
            <person name="Paulsen I."/>
            <person name="Piegu B."/>
            <person name="Poliakov A."/>
            <person name="Robbens S."/>
            <person name="Schmutz J."/>
            <person name="Toulza E."/>
            <person name="Wyss T."/>
            <person name="Zelensky A."/>
            <person name="Zhou K."/>
            <person name="Armbrust E.V."/>
            <person name="Bhattacharya D."/>
            <person name="Goodenough U.W."/>
            <person name="Van de Peer Y."/>
            <person name="Grigoriev I.V."/>
        </authorList>
    </citation>
    <scope>NUCLEOTIDE SEQUENCE [LARGE SCALE GENOMIC DNA]</scope>
    <source>
        <strain evidence="7">RCC299 / NOUM17</strain>
    </source>
</reference>
<dbReference type="FunCoup" id="C1E219">
    <property type="interactions" value="940"/>
</dbReference>
<evidence type="ECO:0000259" key="5">
    <source>
        <dbReference type="PROSITE" id="PS51770"/>
    </source>
</evidence>
<gene>
    <name evidence="6" type="ORF">MICPUN_79531</name>
</gene>
<keyword evidence="2" id="KW-0677">Repeat</keyword>
<organism evidence="6 7">
    <name type="scientific">Micromonas commoda (strain RCC299 / NOUM17 / CCMP2709)</name>
    <name type="common">Picoplanktonic green alga</name>
    <dbReference type="NCBI Taxonomy" id="296587"/>
    <lineage>
        <taxon>Eukaryota</taxon>
        <taxon>Viridiplantae</taxon>
        <taxon>Chlorophyta</taxon>
        <taxon>Mamiellophyceae</taxon>
        <taxon>Mamiellales</taxon>
        <taxon>Mamiellaceae</taxon>
        <taxon>Micromonas</taxon>
    </lineage>
</organism>
<dbReference type="InterPro" id="IPR006683">
    <property type="entry name" value="Thioestr_dom"/>
</dbReference>
<evidence type="ECO:0000313" key="7">
    <source>
        <dbReference type="Proteomes" id="UP000002009"/>
    </source>
</evidence>
<dbReference type="InterPro" id="IPR033120">
    <property type="entry name" value="HOTDOG_ACOT"/>
</dbReference>
<dbReference type="PANTHER" id="PTHR12655">
    <property type="entry name" value="ACYL-COA THIOESTERASE"/>
    <property type="match status" value="1"/>
</dbReference>
<feature type="domain" description="HotDog ACOT-type" evidence="5">
    <location>
        <begin position="17"/>
        <end position="141"/>
    </location>
</feature>
<dbReference type="PANTHER" id="PTHR12655:SF0">
    <property type="entry name" value="ACYL-COENZYME A THIOESTERASE 9, MITOCHONDRIAL"/>
    <property type="match status" value="1"/>
</dbReference>
<dbReference type="OrthoDB" id="331699at2759"/>
<keyword evidence="7" id="KW-1185">Reference proteome</keyword>
<evidence type="ECO:0000256" key="3">
    <source>
        <dbReference type="ARBA" id="ARBA00022801"/>
    </source>
</evidence>
<dbReference type="Proteomes" id="UP000002009">
    <property type="component" value="Chromosome 3"/>
</dbReference>
<dbReference type="KEGG" id="mis:MICPUN_79531"/>